<evidence type="ECO:0000313" key="5">
    <source>
        <dbReference type="EMBL" id="JAD14103.1"/>
    </source>
</evidence>
<dbReference type="PROSITE" id="PS50090">
    <property type="entry name" value="MYB_LIKE"/>
    <property type="match status" value="1"/>
</dbReference>
<reference evidence="5" key="2">
    <citation type="journal article" date="2015" name="Gigascience">
        <title>Reconstructing a comprehensive transcriptome assembly of a white-pupal translocated strain of the pest fruit fly Bactrocera cucurbitae.</title>
        <authorList>
            <person name="Sim S.B."/>
            <person name="Calla B."/>
            <person name="Hall B."/>
            <person name="DeRego T."/>
            <person name="Geib S.M."/>
        </authorList>
    </citation>
    <scope>NUCLEOTIDE SEQUENCE</scope>
</reference>
<feature type="domain" description="HTH myb-type" evidence="4">
    <location>
        <begin position="51"/>
        <end position="78"/>
    </location>
</feature>
<dbReference type="OrthoDB" id="8061736at2759"/>
<dbReference type="InterPro" id="IPR001005">
    <property type="entry name" value="SANT/Myb"/>
</dbReference>
<name>A0A0A1XTI4_ZEUCU</name>
<dbReference type="EMBL" id="GBXI01000189">
    <property type="protein sequence ID" value="JAD14103.1"/>
    <property type="molecule type" value="Transcribed_RNA"/>
</dbReference>
<accession>A0A0A1XTI4</accession>
<dbReference type="CDD" id="cd00167">
    <property type="entry name" value="SANT"/>
    <property type="match status" value="1"/>
</dbReference>
<dbReference type="GO" id="GO:0003677">
    <property type="term" value="F:DNA binding"/>
    <property type="evidence" value="ECO:0007669"/>
    <property type="project" value="UniProtKB-KW"/>
</dbReference>
<dbReference type="AlphaFoldDB" id="A0A0A1XTI4"/>
<feature type="domain" description="Myb-like" evidence="3">
    <location>
        <begin position="19"/>
        <end position="74"/>
    </location>
</feature>
<reference evidence="5" key="1">
    <citation type="submission" date="2014-11" db="EMBL/GenBank/DDBJ databases">
        <authorList>
            <person name="Geib S."/>
        </authorList>
    </citation>
    <scope>NUCLEOTIDE SEQUENCE</scope>
</reference>
<feature type="region of interest" description="Disordered" evidence="2">
    <location>
        <begin position="95"/>
        <end position="118"/>
    </location>
</feature>
<comment type="subcellular location">
    <subcellularLocation>
        <location evidence="1">Nucleus</location>
    </subcellularLocation>
</comment>
<dbReference type="Gene3D" id="1.10.10.60">
    <property type="entry name" value="Homeodomain-like"/>
    <property type="match status" value="1"/>
</dbReference>
<keyword evidence="5" id="KW-0238">DNA-binding</keyword>
<dbReference type="GeneID" id="105212241"/>
<evidence type="ECO:0000256" key="1">
    <source>
        <dbReference type="ARBA" id="ARBA00004123"/>
    </source>
</evidence>
<dbReference type="InterPro" id="IPR009057">
    <property type="entry name" value="Homeodomain-like_sf"/>
</dbReference>
<evidence type="ECO:0000256" key="2">
    <source>
        <dbReference type="SAM" id="MobiDB-lite"/>
    </source>
</evidence>
<evidence type="ECO:0000259" key="3">
    <source>
        <dbReference type="PROSITE" id="PS50090"/>
    </source>
</evidence>
<organism evidence="5">
    <name type="scientific">Zeugodacus cucurbitae</name>
    <name type="common">Melon fruit fly</name>
    <name type="synonym">Bactrocera cucurbitae</name>
    <dbReference type="NCBI Taxonomy" id="28588"/>
    <lineage>
        <taxon>Eukaryota</taxon>
        <taxon>Metazoa</taxon>
        <taxon>Ecdysozoa</taxon>
        <taxon>Arthropoda</taxon>
        <taxon>Hexapoda</taxon>
        <taxon>Insecta</taxon>
        <taxon>Pterygota</taxon>
        <taxon>Neoptera</taxon>
        <taxon>Endopterygota</taxon>
        <taxon>Diptera</taxon>
        <taxon>Brachycera</taxon>
        <taxon>Muscomorpha</taxon>
        <taxon>Tephritoidea</taxon>
        <taxon>Tephritidae</taxon>
        <taxon>Zeugodacus</taxon>
        <taxon>Zeugodacus</taxon>
    </lineage>
</organism>
<protein>
    <submittedName>
        <fullName evidence="5">Myb-like DNA-binding protein BAS1</fullName>
    </submittedName>
</protein>
<dbReference type="InterPro" id="IPR017930">
    <property type="entry name" value="Myb_dom"/>
</dbReference>
<dbReference type="GO" id="GO:0005634">
    <property type="term" value="C:nucleus"/>
    <property type="evidence" value="ECO:0007669"/>
    <property type="project" value="UniProtKB-SubCell"/>
</dbReference>
<dbReference type="SMART" id="SM00717">
    <property type="entry name" value="SANT"/>
    <property type="match status" value="1"/>
</dbReference>
<dbReference type="SUPFAM" id="SSF46689">
    <property type="entry name" value="Homeodomain-like"/>
    <property type="match status" value="1"/>
</dbReference>
<proteinExistence type="predicted"/>
<gene>
    <name evidence="5" type="primary">BAS1</name>
    <name evidence="5" type="ORF">g.10934</name>
</gene>
<evidence type="ECO:0000259" key="4">
    <source>
        <dbReference type="PROSITE" id="PS51294"/>
    </source>
</evidence>
<dbReference type="Pfam" id="PF13921">
    <property type="entry name" value="Myb_DNA-bind_6"/>
    <property type="match status" value="1"/>
</dbReference>
<dbReference type="PROSITE" id="PS51294">
    <property type="entry name" value="HTH_MYB"/>
    <property type="match status" value="1"/>
</dbReference>
<sequence>MDDKCDASENSCYKRIQMWTDSETRLLLDKYATYFPEIGPMKAIRNKKEMWAQIATDIGGKSAKQCEERYKTVLKRKKDRQYEESFKTAFKRKKPTVASDHASGAKMRKVESEEEFENSTVIEPEIQISSQAAIIEAISTTSPNTHMEKKKTVQDTLLEIAQKKEAARERRHREKMEALNNIQLMIATMLERHL</sequence>